<proteinExistence type="predicted"/>
<dbReference type="VEuPathDB" id="TriTrypDB:C3747_344g21"/>
<dbReference type="VEuPathDB" id="TriTrypDB:ECC02_006494"/>
<organism evidence="2 3">
    <name type="scientific">Trypanosoma cruzi</name>
    <dbReference type="NCBI Taxonomy" id="5693"/>
    <lineage>
        <taxon>Eukaryota</taxon>
        <taxon>Discoba</taxon>
        <taxon>Euglenozoa</taxon>
        <taxon>Kinetoplastea</taxon>
        <taxon>Metakinetoplastina</taxon>
        <taxon>Trypanosomatida</taxon>
        <taxon>Trypanosomatidae</taxon>
        <taxon>Trypanosoma</taxon>
        <taxon>Schizotrypanum</taxon>
    </lineage>
</organism>
<dbReference type="VEuPathDB" id="TriTrypDB:TCDM_05890"/>
<dbReference type="EMBL" id="PRFC01000344">
    <property type="protein sequence ID" value="PWU91203.1"/>
    <property type="molecule type" value="Genomic_DNA"/>
</dbReference>
<dbReference type="VEuPathDB" id="TriTrypDB:TcCL_ESM03860"/>
<gene>
    <name evidence="2" type="ORF">C3747_344g21</name>
</gene>
<dbReference type="AlphaFoldDB" id="A0A2V2VA60"/>
<dbReference type="VEuPathDB" id="TriTrypDB:BCY84_16760"/>
<name>A0A2V2VA60_TRYCR</name>
<feature type="transmembrane region" description="Helical" evidence="1">
    <location>
        <begin position="107"/>
        <end position="134"/>
    </location>
</feature>
<evidence type="ECO:0000313" key="2">
    <source>
        <dbReference type="EMBL" id="PWU91203.1"/>
    </source>
</evidence>
<dbReference type="VEuPathDB" id="TriTrypDB:Tc_MARK_7879"/>
<evidence type="ECO:0000256" key="1">
    <source>
        <dbReference type="SAM" id="Phobius"/>
    </source>
</evidence>
<sequence>MSTVTALSILDYRLSRSMVLRRIDEELVKFHGSFVRSCVTLTSVFKESVSIRPVFLPDDEVYGFNRDKRHACSIVRVRCDRQSSWAHLAPQSNRAEMSAVTLSGATALLMLAPVVGPGIATAAAIASAVASVYVRRYLLTLRFLRDQARQMAELKTTGMLYFSSDQNGYRWTPEDEERAEYEYREELRAASTEKGGI</sequence>
<dbReference type="VEuPathDB" id="TriTrypDB:TcCLB.414243.10"/>
<accession>A0A2V2VA60</accession>
<dbReference type="Proteomes" id="UP000246078">
    <property type="component" value="Unassembled WGS sequence"/>
</dbReference>
<dbReference type="VEuPathDB" id="TriTrypDB:TcCLB.506605.180"/>
<evidence type="ECO:0000313" key="3">
    <source>
        <dbReference type="Proteomes" id="UP000246078"/>
    </source>
</evidence>
<dbReference type="VEuPathDB" id="TriTrypDB:C4B63_25g286"/>
<dbReference type="VEuPathDB" id="TriTrypDB:TcBrA4_0134190"/>
<comment type="caution">
    <text evidence="2">The sequence shown here is derived from an EMBL/GenBank/DDBJ whole genome shotgun (WGS) entry which is preliminary data.</text>
</comment>
<keyword evidence="1" id="KW-0472">Membrane</keyword>
<keyword evidence="1" id="KW-1133">Transmembrane helix</keyword>
<reference evidence="2 3" key="1">
    <citation type="journal article" date="2018" name="Microb. Genom.">
        <title>Expanding an expanded genome: long-read sequencing of Trypanosoma cruzi.</title>
        <authorList>
            <person name="Berna L."/>
            <person name="Rodriguez M."/>
            <person name="Chiribao M.L."/>
            <person name="Parodi-Talice A."/>
            <person name="Pita S."/>
            <person name="Rijo G."/>
            <person name="Alvarez-Valin F."/>
            <person name="Robello C."/>
        </authorList>
    </citation>
    <scope>NUCLEOTIDE SEQUENCE [LARGE SCALE GENOMIC DNA]</scope>
    <source>
        <strain evidence="2 3">TCC</strain>
    </source>
</reference>
<dbReference type="VEuPathDB" id="TriTrypDB:TCSYLVIO_010359"/>
<keyword evidence="1" id="KW-0812">Transmembrane</keyword>
<protein>
    <submittedName>
        <fullName evidence="2">Uncharacterized protein</fullName>
    </submittedName>
</protein>
<dbReference type="VEuPathDB" id="TriTrypDB:TcG_03955"/>